<dbReference type="InterPro" id="IPR023393">
    <property type="entry name" value="START-like_dom_sf"/>
</dbReference>
<keyword evidence="2" id="KW-1185">Reference proteome</keyword>
<accession>A0ABT9BRJ8</accession>
<comment type="caution">
    <text evidence="1">The sequence shown here is derived from an EMBL/GenBank/DDBJ whole genome shotgun (WGS) entry which is preliminary data.</text>
</comment>
<name>A0ABT9BRJ8_9MICO</name>
<organism evidence="1 2">
    <name type="scientific">Antiquaquibacter soli</name>
    <dbReference type="NCBI Taxonomy" id="3064523"/>
    <lineage>
        <taxon>Bacteria</taxon>
        <taxon>Bacillati</taxon>
        <taxon>Actinomycetota</taxon>
        <taxon>Actinomycetes</taxon>
        <taxon>Micrococcales</taxon>
        <taxon>Microbacteriaceae</taxon>
        <taxon>Antiquaquibacter</taxon>
    </lineage>
</organism>
<sequence>MVVQPSGRVVRDRRGLEVIVERRIPVPAEDVWGWLSSPAKVRKWISGARPSVVEPGERVELVASDWSATLSIAALDSGTIVYAKERADGSRAAADAGPRWEHSLDRLVAAIGGAKAPALEPYLATQRPYYERLAMDGDPMSWPPS</sequence>
<dbReference type="Gene3D" id="3.30.530.20">
    <property type="match status" value="1"/>
</dbReference>
<proteinExistence type="predicted"/>
<dbReference type="EMBL" id="JAUQUB010000006">
    <property type="protein sequence ID" value="MDO7883580.1"/>
    <property type="molecule type" value="Genomic_DNA"/>
</dbReference>
<protein>
    <recommendedName>
        <fullName evidence="3">SRPBCC family protein</fullName>
    </recommendedName>
</protein>
<dbReference type="RefSeq" id="WP_305004005.1">
    <property type="nucleotide sequence ID" value="NZ_JAUQUB010000006.1"/>
</dbReference>
<dbReference type="Proteomes" id="UP001241072">
    <property type="component" value="Unassembled WGS sequence"/>
</dbReference>
<dbReference type="SUPFAM" id="SSF55961">
    <property type="entry name" value="Bet v1-like"/>
    <property type="match status" value="1"/>
</dbReference>
<evidence type="ECO:0000313" key="1">
    <source>
        <dbReference type="EMBL" id="MDO7883580.1"/>
    </source>
</evidence>
<gene>
    <name evidence="1" type="ORF">Q5716_15205</name>
</gene>
<reference evidence="1 2" key="1">
    <citation type="submission" date="2023-07" db="EMBL/GenBank/DDBJ databases">
        <title>Protaetiibacter sp. nov WY-16 isolated from soil.</title>
        <authorList>
            <person name="Liu B."/>
            <person name="Wan Y."/>
        </authorList>
    </citation>
    <scope>NUCLEOTIDE SEQUENCE [LARGE SCALE GENOMIC DNA]</scope>
    <source>
        <strain evidence="1 2">WY-16</strain>
    </source>
</reference>
<evidence type="ECO:0008006" key="3">
    <source>
        <dbReference type="Google" id="ProtNLM"/>
    </source>
</evidence>
<evidence type="ECO:0000313" key="2">
    <source>
        <dbReference type="Proteomes" id="UP001241072"/>
    </source>
</evidence>